<evidence type="ECO:0000256" key="4">
    <source>
        <dbReference type="ARBA" id="ARBA00023203"/>
    </source>
</evidence>
<dbReference type="FunFam" id="1.10.418.10:FF:000089">
    <property type="entry name" value="Spectrin beta chain"/>
    <property type="match status" value="1"/>
</dbReference>
<evidence type="ECO:0000256" key="1">
    <source>
        <dbReference type="ARBA" id="ARBA00010255"/>
    </source>
</evidence>
<protein>
    <recommendedName>
        <fullName evidence="9">Alpha-actinin</fullName>
    </recommendedName>
</protein>
<keyword evidence="2" id="KW-0677">Repeat</keyword>
<keyword evidence="3" id="KW-0106">Calcium</keyword>
<dbReference type="Pfam" id="PF00307">
    <property type="entry name" value="CH"/>
    <property type="match status" value="2"/>
</dbReference>
<dbReference type="GO" id="GO:0005509">
    <property type="term" value="F:calcium ion binding"/>
    <property type="evidence" value="ECO:0007669"/>
    <property type="project" value="InterPro"/>
</dbReference>
<evidence type="ECO:0000259" key="5">
    <source>
        <dbReference type="PROSITE" id="PS50021"/>
    </source>
</evidence>
<dbReference type="PROSITE" id="PS50021">
    <property type="entry name" value="CH"/>
    <property type="match status" value="2"/>
</dbReference>
<dbReference type="FunFam" id="1.10.418.10:FF:000030">
    <property type="entry name" value="Related to alpha-actinin"/>
    <property type="match status" value="1"/>
</dbReference>
<dbReference type="SUPFAM" id="SSF47576">
    <property type="entry name" value="Calponin-homology domain, CH-domain"/>
    <property type="match status" value="1"/>
</dbReference>
<dbReference type="SMART" id="SM01184">
    <property type="entry name" value="efhand_Ca_insen"/>
    <property type="match status" value="1"/>
</dbReference>
<evidence type="ECO:0000256" key="3">
    <source>
        <dbReference type="ARBA" id="ARBA00022837"/>
    </source>
</evidence>
<feature type="domain" description="Calponin-homology (CH)" evidence="5">
    <location>
        <begin position="143"/>
        <end position="249"/>
    </location>
</feature>
<gene>
    <name evidence="7" type="ORF">BGZ65_007308</name>
</gene>
<dbReference type="InterPro" id="IPR001589">
    <property type="entry name" value="Actinin_actin-bd_CS"/>
</dbReference>
<dbReference type="GO" id="GO:0003779">
    <property type="term" value="F:actin binding"/>
    <property type="evidence" value="ECO:0007669"/>
    <property type="project" value="UniProtKB-KW"/>
</dbReference>
<comment type="similarity">
    <text evidence="1">Belongs to the alpha-actinin family.</text>
</comment>
<dbReference type="SUPFAM" id="SSF47473">
    <property type="entry name" value="EF-hand"/>
    <property type="match status" value="1"/>
</dbReference>
<dbReference type="PROSITE" id="PS00020">
    <property type="entry name" value="ACTININ_2"/>
    <property type="match status" value="1"/>
</dbReference>
<feature type="domain" description="EF-hand" evidence="6">
    <location>
        <begin position="503"/>
        <end position="538"/>
    </location>
</feature>
<feature type="domain" description="Calponin-homology (CH)" evidence="5">
    <location>
        <begin position="29"/>
        <end position="134"/>
    </location>
</feature>
<dbReference type="SUPFAM" id="SSF46966">
    <property type="entry name" value="Spectrin repeat"/>
    <property type="match status" value="2"/>
</dbReference>
<dbReference type="SMART" id="SM00033">
    <property type="entry name" value="CH"/>
    <property type="match status" value="2"/>
</dbReference>
<dbReference type="Gene3D" id="1.10.238.10">
    <property type="entry name" value="EF-hand"/>
    <property type="match status" value="2"/>
</dbReference>
<dbReference type="InterPro" id="IPR014837">
    <property type="entry name" value="EF-hand_Ca_insen"/>
</dbReference>
<dbReference type="InterPro" id="IPR001715">
    <property type="entry name" value="CH_dom"/>
</dbReference>
<proteinExistence type="inferred from homology"/>
<dbReference type="FunFam" id="1.10.238.10:FF:000097">
    <property type="entry name" value="Alpha-actinin, sarcomeric (F-actin cross linking protein)"/>
    <property type="match status" value="1"/>
</dbReference>
<dbReference type="Gene3D" id="1.20.58.60">
    <property type="match status" value="2"/>
</dbReference>
<reference evidence="7" key="1">
    <citation type="journal article" date="2020" name="Fungal Divers.">
        <title>Resolving the Mortierellaceae phylogeny through synthesis of multi-gene phylogenetics and phylogenomics.</title>
        <authorList>
            <person name="Vandepol N."/>
            <person name="Liber J."/>
            <person name="Desiro A."/>
            <person name="Na H."/>
            <person name="Kennedy M."/>
            <person name="Barry K."/>
            <person name="Grigoriev I.V."/>
            <person name="Miller A.N."/>
            <person name="O'Donnell K."/>
            <person name="Stajich J.E."/>
            <person name="Bonito G."/>
        </authorList>
    </citation>
    <scope>NUCLEOTIDE SEQUENCE</scope>
    <source>
        <strain evidence="7">MES-2147</strain>
    </source>
</reference>
<dbReference type="PANTHER" id="PTHR11915">
    <property type="entry name" value="SPECTRIN/FILAMIN RELATED CYTOSKELETAL PROTEIN"/>
    <property type="match status" value="1"/>
</dbReference>
<evidence type="ECO:0000313" key="8">
    <source>
        <dbReference type="Proteomes" id="UP000749646"/>
    </source>
</evidence>
<dbReference type="EMBL" id="JAAAHW010009464">
    <property type="protein sequence ID" value="KAF9940342.1"/>
    <property type="molecule type" value="Genomic_DNA"/>
</dbReference>
<dbReference type="InterPro" id="IPR002048">
    <property type="entry name" value="EF_hand_dom"/>
</dbReference>
<evidence type="ECO:0008006" key="9">
    <source>
        <dbReference type="Google" id="ProtNLM"/>
    </source>
</evidence>
<evidence type="ECO:0000313" key="7">
    <source>
        <dbReference type="EMBL" id="KAF9940342.1"/>
    </source>
</evidence>
<dbReference type="InterPro" id="IPR011992">
    <property type="entry name" value="EF-hand-dom_pair"/>
</dbReference>
<name>A0A9P6IN49_9FUNG</name>
<dbReference type="Pfam" id="PF08726">
    <property type="entry name" value="EFhand_Ca_insen"/>
    <property type="match status" value="1"/>
</dbReference>
<keyword evidence="4" id="KW-0009">Actin-binding</keyword>
<dbReference type="AlphaFoldDB" id="A0A9P6IN49"/>
<organism evidence="7 8">
    <name type="scientific">Modicella reniformis</name>
    <dbReference type="NCBI Taxonomy" id="1440133"/>
    <lineage>
        <taxon>Eukaryota</taxon>
        <taxon>Fungi</taxon>
        <taxon>Fungi incertae sedis</taxon>
        <taxon>Mucoromycota</taxon>
        <taxon>Mortierellomycotina</taxon>
        <taxon>Mortierellomycetes</taxon>
        <taxon>Mortierellales</taxon>
        <taxon>Mortierellaceae</taxon>
        <taxon>Modicella</taxon>
    </lineage>
</organism>
<comment type="caution">
    <text evidence="7">The sequence shown here is derived from an EMBL/GenBank/DDBJ whole genome shotgun (WGS) entry which is preliminary data.</text>
</comment>
<dbReference type="Proteomes" id="UP000749646">
    <property type="component" value="Unassembled WGS sequence"/>
</dbReference>
<dbReference type="Gene3D" id="1.10.418.10">
    <property type="entry name" value="Calponin-like domain"/>
    <property type="match status" value="2"/>
</dbReference>
<evidence type="ECO:0000256" key="2">
    <source>
        <dbReference type="ARBA" id="ARBA00022737"/>
    </source>
</evidence>
<dbReference type="InterPro" id="IPR036872">
    <property type="entry name" value="CH_dom_sf"/>
</dbReference>
<dbReference type="PROSITE" id="PS50222">
    <property type="entry name" value="EF_HAND_2"/>
    <property type="match status" value="1"/>
</dbReference>
<keyword evidence="8" id="KW-1185">Reference proteome</keyword>
<evidence type="ECO:0000259" key="6">
    <source>
        <dbReference type="PROSITE" id="PS50222"/>
    </source>
</evidence>
<accession>A0A9P6IN49</accession>
<dbReference type="OrthoDB" id="10017054at2759"/>
<feature type="non-terminal residue" evidence="7">
    <location>
        <position position="637"/>
    </location>
</feature>
<sequence length="637" mass="72719">QGHGQIMEKCSAENLHKVVGSRQQPYMLQKQTGATIFMVNTKLSVGRYPEISNLLEMSDGVPLIRLLEIIGDTSLGRYNKISKMRIQKVENVNKCLEFIRSRGVNLTNIGAEDIVDENLKLILGMIWTLILRFTIAGISEAGLNAREGLLLWCQRKTAPYREVNVKDFTYSWADGLAFCALIHRHRPDLLDFDTLDKYDRHRNTQLAFDIASEHLNIPKLLDVEDVCDITKPDERSIMTYVAQYFHAFSELGKVDTAGRRVAKFAEVMESVWTMQNDYERRVWALMQAIGSKKNAWEASTFRGDYADAKRQSIEFVNYKTSLKRTWVAEKRDVDTLLGNIQTKLKTYDLKPYYPPPGLTLQDLDHFWTELLAAEEKRYRLINAKIRDIKEKLRQDFAKKANHFQAMMNAISHELTVLDGDLDGQLAHVRQLNSRLGPLADTLDLIQKLDDQCVEANIEENDYTIYSADDLAFDFGLLEQAIQKKSAFISNQIVSSNMTNLTPAQLEEFESTFRYFDNSQMNSLSSAEFNAALASLGIMYEEEDFADIFFKCAQGGTEVSFEQFIIFMVGVTEDRASGDQVRESFHIIAGDKPYVTELDLKHSMLPPAVVSYLQSTIPRHDSADGYNYQVYLDSVFGR</sequence>